<dbReference type="EMBL" id="SPHZ02000007">
    <property type="protein sequence ID" value="KAF0909451.1"/>
    <property type="molecule type" value="Genomic_DNA"/>
</dbReference>
<keyword evidence="3" id="KW-1185">Reference proteome</keyword>
<organism evidence="2 3">
    <name type="scientific">Oryza meyeriana var. granulata</name>
    <dbReference type="NCBI Taxonomy" id="110450"/>
    <lineage>
        <taxon>Eukaryota</taxon>
        <taxon>Viridiplantae</taxon>
        <taxon>Streptophyta</taxon>
        <taxon>Embryophyta</taxon>
        <taxon>Tracheophyta</taxon>
        <taxon>Spermatophyta</taxon>
        <taxon>Magnoliopsida</taxon>
        <taxon>Liliopsida</taxon>
        <taxon>Poales</taxon>
        <taxon>Poaceae</taxon>
        <taxon>BOP clade</taxon>
        <taxon>Oryzoideae</taxon>
        <taxon>Oryzeae</taxon>
        <taxon>Oryzinae</taxon>
        <taxon>Oryza</taxon>
        <taxon>Oryza meyeriana</taxon>
    </lineage>
</organism>
<sequence length="115" mass="13294">MASFMDGLDTRAPPRHCPSLRRLDDQPEWLKGGKLRDYQLEGLNFLHQASTLEVPYLVMDQRWRCCPARRDEGAGGRPVLEERRMRVRRHGLEKIDARQGLEKIGALEKIGTTRL</sequence>
<evidence type="ECO:0000256" key="1">
    <source>
        <dbReference type="SAM" id="MobiDB-lite"/>
    </source>
</evidence>
<reference evidence="2 3" key="1">
    <citation type="submission" date="2019-11" db="EMBL/GenBank/DDBJ databases">
        <title>Whole genome sequence of Oryza granulata.</title>
        <authorList>
            <person name="Li W."/>
        </authorList>
    </citation>
    <scope>NUCLEOTIDE SEQUENCE [LARGE SCALE GENOMIC DNA]</scope>
    <source>
        <strain evidence="3">cv. Menghai</strain>
        <tissue evidence="2">Leaf</tissue>
    </source>
</reference>
<evidence type="ECO:0000313" key="3">
    <source>
        <dbReference type="Proteomes" id="UP000479710"/>
    </source>
</evidence>
<name>A0A6G1DAI1_9ORYZ</name>
<gene>
    <name evidence="2" type="ORF">E2562_036317</name>
</gene>
<proteinExistence type="predicted"/>
<feature type="region of interest" description="Disordered" evidence="1">
    <location>
        <begin position="1"/>
        <end position="23"/>
    </location>
</feature>
<dbReference type="OrthoDB" id="1746832at2759"/>
<accession>A0A6G1DAI1</accession>
<protein>
    <submittedName>
        <fullName evidence="2">Uncharacterized protein</fullName>
    </submittedName>
</protein>
<comment type="caution">
    <text evidence="2">The sequence shown here is derived from an EMBL/GenBank/DDBJ whole genome shotgun (WGS) entry which is preliminary data.</text>
</comment>
<evidence type="ECO:0000313" key="2">
    <source>
        <dbReference type="EMBL" id="KAF0909451.1"/>
    </source>
</evidence>
<dbReference type="AlphaFoldDB" id="A0A6G1DAI1"/>
<dbReference type="Proteomes" id="UP000479710">
    <property type="component" value="Unassembled WGS sequence"/>
</dbReference>